<evidence type="ECO:0000256" key="1">
    <source>
        <dbReference type="SAM" id="MobiDB-lite"/>
    </source>
</evidence>
<feature type="compositionally biased region" description="Basic residues" evidence="1">
    <location>
        <begin position="1"/>
        <end position="10"/>
    </location>
</feature>
<evidence type="ECO:0000313" key="2">
    <source>
        <dbReference type="EMBL" id="KAG5201239.1"/>
    </source>
</evidence>
<dbReference type="AlphaFoldDB" id="A0A836CW62"/>
<gene>
    <name evidence="2" type="ORF">JEQ12_005773</name>
</gene>
<evidence type="ECO:0000313" key="3">
    <source>
        <dbReference type="Proteomes" id="UP000664991"/>
    </source>
</evidence>
<reference evidence="2 3" key="1">
    <citation type="submission" date="2020-12" db="EMBL/GenBank/DDBJ databases">
        <title>De novo assembly of Tibetan sheep genome.</title>
        <authorList>
            <person name="Li X."/>
        </authorList>
    </citation>
    <scope>NUCLEOTIDE SEQUENCE [LARGE SCALE GENOMIC DNA]</scope>
    <source>
        <tissue evidence="2">Heart</tissue>
    </source>
</reference>
<organism evidence="2 3">
    <name type="scientific">Ovis aries</name>
    <name type="common">Sheep</name>
    <dbReference type="NCBI Taxonomy" id="9940"/>
    <lineage>
        <taxon>Eukaryota</taxon>
        <taxon>Metazoa</taxon>
        <taxon>Chordata</taxon>
        <taxon>Craniata</taxon>
        <taxon>Vertebrata</taxon>
        <taxon>Euteleostomi</taxon>
        <taxon>Mammalia</taxon>
        <taxon>Eutheria</taxon>
        <taxon>Laurasiatheria</taxon>
        <taxon>Artiodactyla</taxon>
        <taxon>Ruminantia</taxon>
        <taxon>Pecora</taxon>
        <taxon>Bovidae</taxon>
        <taxon>Caprinae</taxon>
        <taxon>Ovis</taxon>
    </lineage>
</organism>
<dbReference type="EMBL" id="JAEMGP010000014">
    <property type="protein sequence ID" value="KAG5201239.1"/>
    <property type="molecule type" value="Genomic_DNA"/>
</dbReference>
<accession>A0A836CW62</accession>
<feature type="region of interest" description="Disordered" evidence="1">
    <location>
        <begin position="1"/>
        <end position="120"/>
    </location>
</feature>
<proteinExistence type="predicted"/>
<name>A0A836CW62_SHEEP</name>
<sequence length="120" mass="12720">MLVRDRRHCSGTHPSGLRSPEPVAVPPPAQDDQPSLYPLRPGQVAREPRPDSSWPRNTVRLRQARQLSPTDQGPGSAAPVPAHHPDAAVRAGAAGLTSPDLQAPPCPGLTARPLNSLCKL</sequence>
<dbReference type="Proteomes" id="UP000664991">
    <property type="component" value="Chromosome 14"/>
</dbReference>
<comment type="caution">
    <text evidence="2">The sequence shown here is derived from an EMBL/GenBank/DDBJ whole genome shotgun (WGS) entry which is preliminary data.</text>
</comment>
<protein>
    <submittedName>
        <fullName evidence="2">Uncharacterized protein</fullName>
    </submittedName>
</protein>